<dbReference type="Pfam" id="PF09397">
    <property type="entry name" value="FtsK_gamma"/>
    <property type="match status" value="1"/>
</dbReference>
<evidence type="ECO:0000256" key="3">
    <source>
        <dbReference type="ARBA" id="ARBA00022840"/>
    </source>
</evidence>
<dbReference type="InterPro" id="IPR027417">
    <property type="entry name" value="P-loop_NTPase"/>
</dbReference>
<dbReference type="InterPro" id="IPR018541">
    <property type="entry name" value="Ftsk_gamma"/>
</dbReference>
<dbReference type="InterPro" id="IPR041027">
    <property type="entry name" value="FtsK_alpha"/>
</dbReference>
<evidence type="ECO:0000259" key="9">
    <source>
        <dbReference type="PROSITE" id="PS50901"/>
    </source>
</evidence>
<dbReference type="InterPro" id="IPR036388">
    <property type="entry name" value="WH-like_DNA-bd_sf"/>
</dbReference>
<feature type="transmembrane region" description="Helical" evidence="8">
    <location>
        <begin position="126"/>
        <end position="146"/>
    </location>
</feature>
<evidence type="ECO:0000256" key="8">
    <source>
        <dbReference type="SAM" id="Phobius"/>
    </source>
</evidence>
<dbReference type="Gene3D" id="3.30.980.40">
    <property type="match status" value="1"/>
</dbReference>
<feature type="binding site" evidence="6">
    <location>
        <begin position="596"/>
        <end position="603"/>
    </location>
    <ligand>
        <name>ATP</name>
        <dbReference type="ChEBI" id="CHEBI:30616"/>
    </ligand>
</feature>
<keyword evidence="3 6" id="KW-0067">ATP-binding</keyword>
<keyword evidence="8" id="KW-0472">Membrane</keyword>
<keyword evidence="4" id="KW-0238">DNA-binding</keyword>
<dbReference type="Gene3D" id="3.40.50.300">
    <property type="entry name" value="P-loop containing nucleotide triphosphate hydrolases"/>
    <property type="match status" value="1"/>
</dbReference>
<evidence type="ECO:0000256" key="1">
    <source>
        <dbReference type="ARBA" id="ARBA00006474"/>
    </source>
</evidence>
<dbReference type="PROSITE" id="PS50901">
    <property type="entry name" value="FTSK"/>
    <property type="match status" value="1"/>
</dbReference>
<feature type="region of interest" description="Disordered" evidence="7">
    <location>
        <begin position="1"/>
        <end position="85"/>
    </location>
</feature>
<reference evidence="10 11" key="1">
    <citation type="journal article" date="2016" name="Arch. Microbiol.">
        <title>Streptomyces zhihengii sp. nov., isolated from rhizospheric soil of Psammosilene tunicoides.</title>
        <authorList>
            <person name="Huang M.J."/>
            <person name="Fei J.J."/>
            <person name="Salam N."/>
            <person name="Kim C.J."/>
            <person name="Hozzein W.N."/>
            <person name="Xiao M."/>
            <person name="Huang H.Q."/>
            <person name="Li W.J."/>
        </authorList>
    </citation>
    <scope>NUCLEOTIDE SEQUENCE [LARGE SCALE GENOMIC DNA]</scope>
    <source>
        <strain evidence="10 11">YIM T102</strain>
    </source>
</reference>
<evidence type="ECO:0000256" key="6">
    <source>
        <dbReference type="PROSITE-ProRule" id="PRU00289"/>
    </source>
</evidence>
<keyword evidence="11" id="KW-1185">Reference proteome</keyword>
<dbReference type="PANTHER" id="PTHR22683:SF41">
    <property type="entry name" value="DNA TRANSLOCASE FTSK"/>
    <property type="match status" value="1"/>
</dbReference>
<dbReference type="SUPFAM" id="SSF46785">
    <property type="entry name" value="Winged helix' DNA-binding domain"/>
    <property type="match status" value="1"/>
</dbReference>
<dbReference type="Gene3D" id="1.10.10.10">
    <property type="entry name" value="Winged helix-like DNA-binding domain superfamily/Winged helix DNA-binding domain"/>
    <property type="match status" value="1"/>
</dbReference>
<dbReference type="SMART" id="SM00843">
    <property type="entry name" value="Ftsk_gamma"/>
    <property type="match status" value="1"/>
</dbReference>
<dbReference type="CDD" id="cd01127">
    <property type="entry name" value="TrwB_TraG_TraD_VirD4"/>
    <property type="match status" value="1"/>
</dbReference>
<comment type="function">
    <text evidence="5">Essential cell division protein that coordinates cell division and chromosome segregation. The N-terminus is involved in assembly of the cell-division machinery. The C-terminus functions as a DNA motor that moves dsDNA in an ATP-dependent manner towards the dif recombination site, which is located within the replication terminus region. Required for activation of the Xer recombinase, allowing activation of chromosome unlinking by recombination.</text>
</comment>
<feature type="transmembrane region" description="Helical" evidence="8">
    <location>
        <begin position="161"/>
        <end position="182"/>
    </location>
</feature>
<feature type="transmembrane region" description="Helical" evidence="8">
    <location>
        <begin position="247"/>
        <end position="271"/>
    </location>
</feature>
<keyword evidence="8" id="KW-0812">Transmembrane</keyword>
<name>A0ABS2UQK7_9ACTN</name>
<accession>A0ABS2UQK7</accession>
<keyword evidence="2 6" id="KW-0547">Nucleotide-binding</keyword>
<evidence type="ECO:0000313" key="10">
    <source>
        <dbReference type="EMBL" id="MBM9618990.1"/>
    </source>
</evidence>
<dbReference type="PANTHER" id="PTHR22683">
    <property type="entry name" value="SPORULATION PROTEIN RELATED"/>
    <property type="match status" value="1"/>
</dbReference>
<dbReference type="InterPro" id="IPR050206">
    <property type="entry name" value="FtsK/SpoIIIE/SftA"/>
</dbReference>
<dbReference type="SMART" id="SM00382">
    <property type="entry name" value="AAA"/>
    <property type="match status" value="1"/>
</dbReference>
<organism evidence="10 11">
    <name type="scientific">Streptomyces zhihengii</name>
    <dbReference type="NCBI Taxonomy" id="1818004"/>
    <lineage>
        <taxon>Bacteria</taxon>
        <taxon>Bacillati</taxon>
        <taxon>Actinomycetota</taxon>
        <taxon>Actinomycetes</taxon>
        <taxon>Kitasatosporales</taxon>
        <taxon>Streptomycetaceae</taxon>
        <taxon>Streptomyces</taxon>
    </lineage>
</organism>
<proteinExistence type="inferred from homology"/>
<evidence type="ECO:0000256" key="7">
    <source>
        <dbReference type="SAM" id="MobiDB-lite"/>
    </source>
</evidence>
<feature type="compositionally biased region" description="Low complexity" evidence="7">
    <location>
        <begin position="45"/>
        <end position="65"/>
    </location>
</feature>
<feature type="domain" description="FtsK" evidence="9">
    <location>
        <begin position="579"/>
        <end position="779"/>
    </location>
</feature>
<feature type="region of interest" description="Disordered" evidence="7">
    <location>
        <begin position="389"/>
        <end position="434"/>
    </location>
</feature>
<dbReference type="InterPro" id="IPR002543">
    <property type="entry name" value="FtsK_dom"/>
</dbReference>
<dbReference type="InterPro" id="IPR003593">
    <property type="entry name" value="AAA+_ATPase"/>
</dbReference>
<sequence length="932" mass="98425">MKQWAHVSRAVDTGNLTTMASRTSGKGSQGAAGTAKKSAGRTTGAVKKAAPAKKSAAKKTVPAKKAPARKAPAKKAAPPRPAPSPTGGVYRLARAVWLGVAHTIGAMLRGIGRGAKGLDPAHRKDGLALLLLGIALIVAAGTWSNLRGPVGDLVEMLVTGAFGRLDLLAPILLGAVAVRLILYPEKPEANGRIVIGLSALVIGVLGQVHIACGAPGRGEGTEAMQDAGGLVGWGVSQPLIFMMGEVLAVPLLVLLTVFGLLVVTATPVNAIPQRLRLLGSKLGLVEPAYEPGREGEQGEDDERYDEQWRESLPGRPRRSSRRSGGGDVFDAEQAEEEAIGRRRRPGRSRTGGGMDAVDVAAAAAAALDGAVLGGMPPSPVVADLTRDVTAERQRAASPVPTAREPEGAEPGGRSSVPDLTKPAPEESQPLPPRAEQLQLSGDITYSLPSLDLLERGGPGKTRSAANDAIVASLTNVFTEFKVDAAVTGFTRGPTVTRYEVELGPAVKVERITALTKNIAYAVASPDVRIISPIPGKSAVGIEIPNTDREMVNLGDVLRLADAAEDDHPMLVALGKDVEGGYVMANLAKMPHILVAGATGSGKSSCINCLITSVMIRATPEDVRMVLVDPKRVELTAYEGIPHLITPIITNPKRAAEALQWVVREMDLRYDDLAAFGYRHIDDFNAAVRSGKVKPLEGSERELQPYPYLLVIVDELADLMMVAPRDVEDAIVRITQLARAAGIHLVLATQRPSVDVVTGLIKANVPSRLAFATSSLADSRVILDQPGAEKLIGKGDGLFLPMGANKPTRMQGAFVTEAEVQTVVQHCKDQMAPVFRDDVVVGTKQKKEIDEDIGDDLDLLCQAAELVVSTQFGSTSMLQRKLRVGFAKAGRLMDLMESRNIVGPSEGSKARDVLVKPDELDGVLAVIRGDTHS</sequence>
<dbReference type="EMBL" id="JAFEJA010000001">
    <property type="protein sequence ID" value="MBM9618990.1"/>
    <property type="molecule type" value="Genomic_DNA"/>
</dbReference>
<comment type="similarity">
    <text evidence="1">Belongs to the FtsK/SpoIIIE/SftA family.</text>
</comment>
<dbReference type="Pfam" id="PF01580">
    <property type="entry name" value="FtsK_SpoIIIE"/>
    <property type="match status" value="1"/>
</dbReference>
<evidence type="ECO:0000256" key="4">
    <source>
        <dbReference type="ARBA" id="ARBA00023125"/>
    </source>
</evidence>
<evidence type="ECO:0000256" key="5">
    <source>
        <dbReference type="ARBA" id="ARBA00024986"/>
    </source>
</evidence>
<dbReference type="Pfam" id="PF17854">
    <property type="entry name" value="FtsK_alpha"/>
    <property type="match status" value="1"/>
</dbReference>
<comment type="caution">
    <text evidence="10">The sequence shown here is derived from an EMBL/GenBank/DDBJ whole genome shotgun (WGS) entry which is preliminary data.</text>
</comment>
<gene>
    <name evidence="10" type="ORF">JE024_09660</name>
</gene>
<dbReference type="Proteomes" id="UP000664109">
    <property type="component" value="Unassembled WGS sequence"/>
</dbReference>
<feature type="region of interest" description="Disordered" evidence="7">
    <location>
        <begin position="288"/>
        <end position="353"/>
    </location>
</feature>
<protein>
    <submittedName>
        <fullName evidence="10">DNA translocase FtsK</fullName>
    </submittedName>
</protein>
<dbReference type="InterPro" id="IPR036390">
    <property type="entry name" value="WH_DNA-bd_sf"/>
</dbReference>
<keyword evidence="8" id="KW-1133">Transmembrane helix</keyword>
<evidence type="ECO:0000313" key="11">
    <source>
        <dbReference type="Proteomes" id="UP000664109"/>
    </source>
</evidence>
<evidence type="ECO:0000256" key="2">
    <source>
        <dbReference type="ARBA" id="ARBA00022741"/>
    </source>
</evidence>
<dbReference type="SUPFAM" id="SSF52540">
    <property type="entry name" value="P-loop containing nucleoside triphosphate hydrolases"/>
    <property type="match status" value="1"/>
</dbReference>
<feature type="compositionally biased region" description="Polar residues" evidence="7">
    <location>
        <begin position="14"/>
        <end position="26"/>
    </location>
</feature>